<evidence type="ECO:0000259" key="9">
    <source>
        <dbReference type="Pfam" id="PF04810"/>
    </source>
</evidence>
<dbReference type="SUPFAM" id="SSF82754">
    <property type="entry name" value="C-terminal, gelsolin-like domain of Sec23/24"/>
    <property type="match status" value="1"/>
</dbReference>
<dbReference type="FunFam" id="3.40.50.410:FF:000020">
    <property type="entry name" value="protein transport protein Sec24D isoform X1"/>
    <property type="match status" value="1"/>
</dbReference>
<dbReference type="PANTHER" id="PTHR13803">
    <property type="entry name" value="SEC24-RELATED PROTEIN"/>
    <property type="match status" value="1"/>
</dbReference>
<dbReference type="Pfam" id="PF08033">
    <property type="entry name" value="Sec23_BS"/>
    <property type="match status" value="1"/>
</dbReference>
<dbReference type="Gene3D" id="3.40.50.410">
    <property type="entry name" value="von Willebrand factor, type A domain"/>
    <property type="match status" value="1"/>
</dbReference>
<dbReference type="InterPro" id="IPR006900">
    <property type="entry name" value="Sec23/24_helical_dom"/>
</dbReference>
<dbReference type="InterPro" id="IPR006896">
    <property type="entry name" value="Sec23/24_trunk_dom"/>
</dbReference>
<feature type="compositionally biased region" description="Low complexity" evidence="7">
    <location>
        <begin position="311"/>
        <end position="322"/>
    </location>
</feature>
<dbReference type="Pfam" id="PF00626">
    <property type="entry name" value="Gelsolin"/>
    <property type="match status" value="1"/>
</dbReference>
<evidence type="ECO:0000259" key="10">
    <source>
        <dbReference type="Pfam" id="PF04811"/>
    </source>
</evidence>
<name>U5EY34_9DIPT</name>
<feature type="compositionally biased region" description="Low complexity" evidence="7">
    <location>
        <begin position="252"/>
        <end position="293"/>
    </location>
</feature>
<organism evidence="13">
    <name type="scientific">Corethrella appendiculata</name>
    <dbReference type="NCBI Taxonomy" id="1370023"/>
    <lineage>
        <taxon>Eukaryota</taxon>
        <taxon>Metazoa</taxon>
        <taxon>Ecdysozoa</taxon>
        <taxon>Arthropoda</taxon>
        <taxon>Hexapoda</taxon>
        <taxon>Insecta</taxon>
        <taxon>Pterygota</taxon>
        <taxon>Neoptera</taxon>
        <taxon>Endopterygota</taxon>
        <taxon>Diptera</taxon>
        <taxon>Nematocera</taxon>
        <taxon>Culicoidea</taxon>
        <taxon>Chaoboridae</taxon>
        <taxon>Corethrella</taxon>
    </lineage>
</organism>
<dbReference type="EMBL" id="GANO01002220">
    <property type="protein sequence ID" value="JAB57651.1"/>
    <property type="molecule type" value="mRNA"/>
</dbReference>
<dbReference type="GO" id="GO:0090110">
    <property type="term" value="P:COPII-coated vesicle cargo loading"/>
    <property type="evidence" value="ECO:0007669"/>
    <property type="project" value="TreeGrafter"/>
</dbReference>
<feature type="compositionally biased region" description="Low complexity" evidence="7">
    <location>
        <begin position="59"/>
        <end position="69"/>
    </location>
</feature>
<evidence type="ECO:0000256" key="3">
    <source>
        <dbReference type="ARBA" id="ARBA00008334"/>
    </source>
</evidence>
<feature type="compositionally biased region" description="Low complexity" evidence="7">
    <location>
        <begin position="222"/>
        <end position="235"/>
    </location>
</feature>
<proteinExistence type="evidence at transcript level"/>
<evidence type="ECO:0000259" key="11">
    <source>
        <dbReference type="Pfam" id="PF04815"/>
    </source>
</evidence>
<evidence type="ECO:0000256" key="1">
    <source>
        <dbReference type="ARBA" id="ARBA00004299"/>
    </source>
</evidence>
<dbReference type="InterPro" id="IPR036174">
    <property type="entry name" value="Znf_Sec23_Sec24_sf"/>
</dbReference>
<dbReference type="InterPro" id="IPR036465">
    <property type="entry name" value="vWFA_dom_sf"/>
</dbReference>
<accession>U5EY34</accession>
<feature type="region of interest" description="Disordered" evidence="7">
    <location>
        <begin position="1"/>
        <end position="191"/>
    </location>
</feature>
<dbReference type="GO" id="GO:0008270">
    <property type="term" value="F:zinc ion binding"/>
    <property type="evidence" value="ECO:0007669"/>
    <property type="project" value="InterPro"/>
</dbReference>
<dbReference type="Pfam" id="PF04815">
    <property type="entry name" value="Sec23_helical"/>
    <property type="match status" value="1"/>
</dbReference>
<protein>
    <submittedName>
        <fullName evidence="13">Putative vesicle coat complex copii subunit sec24/subunit sfb2</fullName>
    </submittedName>
</protein>
<dbReference type="InterPro" id="IPR012990">
    <property type="entry name" value="Beta-sandwich_Sec23_24"/>
</dbReference>
<keyword evidence="5" id="KW-0653">Protein transport</keyword>
<evidence type="ECO:0000313" key="13">
    <source>
        <dbReference type="EMBL" id="JAB57651.1"/>
    </source>
</evidence>
<dbReference type="GO" id="GO:0005789">
    <property type="term" value="C:endoplasmic reticulum membrane"/>
    <property type="evidence" value="ECO:0007669"/>
    <property type="project" value="UniProtKB-SubCell"/>
</dbReference>
<dbReference type="InterPro" id="IPR036175">
    <property type="entry name" value="Sec23/24_helical_dom_sf"/>
</dbReference>
<feature type="domain" description="Sec23/Sec24 beta-sandwich" evidence="12">
    <location>
        <begin position="762"/>
        <end position="845"/>
    </location>
</feature>
<dbReference type="GO" id="GO:0070971">
    <property type="term" value="C:endoplasmic reticulum exit site"/>
    <property type="evidence" value="ECO:0007669"/>
    <property type="project" value="TreeGrafter"/>
</dbReference>
<feature type="compositionally biased region" description="Polar residues" evidence="7">
    <location>
        <begin position="97"/>
        <end position="147"/>
    </location>
</feature>
<feature type="domain" description="Sec23/Sec24 helical" evidence="11">
    <location>
        <begin position="857"/>
        <end position="958"/>
    </location>
</feature>
<dbReference type="SUPFAM" id="SSF81995">
    <property type="entry name" value="beta-sandwich domain of Sec23/24"/>
    <property type="match status" value="1"/>
</dbReference>
<feature type="compositionally biased region" description="Low complexity" evidence="7">
    <location>
        <begin position="153"/>
        <end position="177"/>
    </location>
</feature>
<dbReference type="Gene3D" id="3.40.20.10">
    <property type="entry name" value="Severin"/>
    <property type="match status" value="1"/>
</dbReference>
<dbReference type="InterPro" id="IPR050550">
    <property type="entry name" value="SEC23_SEC24_subfamily"/>
</dbReference>
<dbReference type="CDD" id="cd01479">
    <property type="entry name" value="Sec24-like"/>
    <property type="match status" value="1"/>
</dbReference>
<dbReference type="Pfam" id="PF04811">
    <property type="entry name" value="Sec23_trunk"/>
    <property type="match status" value="1"/>
</dbReference>
<evidence type="ECO:0000259" key="12">
    <source>
        <dbReference type="Pfam" id="PF08033"/>
    </source>
</evidence>
<dbReference type="GO" id="GO:0000149">
    <property type="term" value="F:SNARE binding"/>
    <property type="evidence" value="ECO:0007669"/>
    <property type="project" value="TreeGrafter"/>
</dbReference>
<comment type="subcellular location">
    <subcellularLocation>
        <location evidence="1">Cytoplasmic vesicle</location>
        <location evidence="1">COPII-coated vesicle membrane</location>
        <topology evidence="1">Peripheral membrane protein</topology>
        <orientation evidence="1">Cytoplasmic side</orientation>
    </subcellularLocation>
    <subcellularLocation>
        <location evidence="2">Endoplasmic reticulum membrane</location>
        <topology evidence="2">Peripheral membrane protein</topology>
        <orientation evidence="2">Cytoplasmic side</orientation>
    </subcellularLocation>
</comment>
<dbReference type="Gene3D" id="2.30.30.380">
    <property type="entry name" value="Zn-finger domain of Sec23/24"/>
    <property type="match status" value="1"/>
</dbReference>
<feature type="compositionally biased region" description="Polar residues" evidence="7">
    <location>
        <begin position="203"/>
        <end position="213"/>
    </location>
</feature>
<dbReference type="InterPro" id="IPR041742">
    <property type="entry name" value="Sec24-like_trunk_dom"/>
</dbReference>
<feature type="domain" description="Sec23/Sec24 trunk" evidence="10">
    <location>
        <begin position="513"/>
        <end position="756"/>
    </location>
</feature>
<evidence type="ECO:0000259" key="8">
    <source>
        <dbReference type="Pfam" id="PF00626"/>
    </source>
</evidence>
<keyword evidence="4" id="KW-0813">Transport</keyword>
<dbReference type="GO" id="GO:0030127">
    <property type="term" value="C:COPII vesicle coat"/>
    <property type="evidence" value="ECO:0007669"/>
    <property type="project" value="InterPro"/>
</dbReference>
<feature type="domain" description="Gelsolin-like" evidence="8">
    <location>
        <begin position="977"/>
        <end position="1050"/>
    </location>
</feature>
<dbReference type="InterPro" id="IPR029006">
    <property type="entry name" value="ADF-H/Gelsolin-like_dom_sf"/>
</dbReference>
<evidence type="ECO:0000256" key="6">
    <source>
        <dbReference type="ARBA" id="ARBA00023329"/>
    </source>
</evidence>
<dbReference type="SUPFAM" id="SSF53300">
    <property type="entry name" value="vWA-like"/>
    <property type="match status" value="1"/>
</dbReference>
<dbReference type="InterPro" id="IPR036180">
    <property type="entry name" value="Gelsolin-like_dom_sf"/>
</dbReference>
<dbReference type="InterPro" id="IPR007123">
    <property type="entry name" value="Gelsolin-like_dom"/>
</dbReference>
<evidence type="ECO:0000256" key="7">
    <source>
        <dbReference type="SAM" id="MobiDB-lite"/>
    </source>
</evidence>
<dbReference type="InterPro" id="IPR006895">
    <property type="entry name" value="Znf_Sec23_Sec24"/>
</dbReference>
<dbReference type="Gene3D" id="1.20.120.730">
    <property type="entry name" value="Sec23/Sec24 helical domain"/>
    <property type="match status" value="1"/>
</dbReference>
<evidence type="ECO:0000256" key="2">
    <source>
        <dbReference type="ARBA" id="ARBA00004397"/>
    </source>
</evidence>
<comment type="similarity">
    <text evidence="3">Belongs to the SEC23/SEC24 family. SEC24 subfamily.</text>
</comment>
<dbReference type="GO" id="GO:0006886">
    <property type="term" value="P:intracellular protein transport"/>
    <property type="evidence" value="ECO:0007669"/>
    <property type="project" value="InterPro"/>
</dbReference>
<dbReference type="AlphaFoldDB" id="U5EY34"/>
<evidence type="ECO:0000256" key="4">
    <source>
        <dbReference type="ARBA" id="ARBA00022448"/>
    </source>
</evidence>
<reference evidence="13" key="1">
    <citation type="journal article" date="2014" name="Insect Biochem. Mol. Biol.">
        <title>An insight into the sialome of the frog biting fly, Corethrella appendiculata.</title>
        <authorList>
            <person name="Ribeiro J.M.C."/>
            <person name="Chagas A.C."/>
            <person name="Pham V.M."/>
            <person name="Lounibos L.P."/>
            <person name="Calvo E."/>
        </authorList>
    </citation>
    <scope>NUCLEOTIDE SEQUENCE</scope>
    <source>
        <tissue evidence="13">Salivary glands</tissue>
    </source>
</reference>
<dbReference type="SUPFAM" id="SSF82919">
    <property type="entry name" value="Zn-finger domain of Sec23/24"/>
    <property type="match status" value="1"/>
</dbReference>
<feature type="compositionally biased region" description="Low complexity" evidence="7">
    <location>
        <begin position="76"/>
        <end position="96"/>
    </location>
</feature>
<feature type="region of interest" description="Disordered" evidence="7">
    <location>
        <begin position="203"/>
        <end position="337"/>
    </location>
</feature>
<feature type="compositionally biased region" description="Low complexity" evidence="7">
    <location>
        <begin position="1"/>
        <end position="10"/>
    </location>
</feature>
<dbReference type="Pfam" id="PF04810">
    <property type="entry name" value="zf-Sec23_Sec24"/>
    <property type="match status" value="1"/>
</dbReference>
<dbReference type="Gene3D" id="2.60.40.1670">
    <property type="entry name" value="beta-sandwich domain of Sec23/24"/>
    <property type="match status" value="1"/>
</dbReference>
<sequence>MQPQVPTYNYPKPPNNWPPQNSINQNQQPTTDGVANQFSYMNLGATNHQNGPPMPQPPQQQQQFTHPVSPTDPYVNGNSIPSNGNLNNNGPTAPTTFNSNKPDQLNSHFPTQNDVQNLNYQQGGNFARPPTQQQPVINKSFIPNQSGLPPMPNSNQQQVAPQQQQQQPIQNFNSQQPTIGGLPPPTPQQLATNKPIVQQQNQVMPPAVSQSQPQFPPASMYPQQGQQIPQQTQQPGQPPRSMYPQQQTPGFNQQPPSNPQQFNQQQQQQQQPYMQPNQQMQNRMPPLPNQNNMRNIQSPNMPPYPNSNFNQQPQMPGQQQQPYMPPQSQPTQQRRLDPEQMPNPIQVISENQRGCGGVFQTNAPGCVPPLVTSTFLTHDQGNSGPRFIRSSMYSVPITNDMLKQSAVPFCLIVSPFAKTLDKEIPPPIVNFGELGPIRCLRCKAYMCPFMQFIDAGRRFQCLLCKATTEVPQEYFQHLDHNGQRSDKYERPELILGTYEFVATTDYCRNNKYPKPPAIVFVIDVSYNNVKSGLVNLLCSQMKEILKNLPIDVGQTRSNMKVGFITYNNTVHFYNIKNSLAQPQMMVVGDLQEMFMPLLDGFLCDVEESESVINSLMEQIPKMFGDTRETETILLPALCAGLEALKASECAGKLLVFHSSLPTAEAPGKLKLRDDRKLLATEKEKTVLTPQCTTYNMLAQDCAQAGVSVDLFIANNSYIDLPTIGQVSRLTGGEIYKYTYFQADVDGQRLITDIIQNISRPVAFDTVMRVRTSTGVRPTDFYGHFYMSNTTDMEIASIDSTKSVAIEIKHDDKLSQDENVYIQVALLYTSCGGQRRLRILNLCLKTCTQLADLFRSCDLDTLILFLAKQSLFKLLENSPKPIKDGLINRAAQILACYRKNCASPTSAGQLILPECMKLLPLYISCLLKNDAFSGGSDLTIDDRSYTIYFVMSLDLPTSVQYFYPRLIPIHDVDPNDVNVPAFIRCTSDKMLEDGAYILENGIHMFLWLGNSLSTDFTQSVFGTQCTQQIDSDRNSLPVYDNPLSKRVRSIISTIQFEKKRCMRLTIVKQRDKLENILRHFLVEDRGITDGSASYIDFLCHMHKEIRQLLS</sequence>
<feature type="compositionally biased region" description="Polar residues" evidence="7">
    <location>
        <begin position="30"/>
        <end position="48"/>
    </location>
</feature>
<feature type="domain" description="Zinc finger Sec23/Sec24-type" evidence="9">
    <location>
        <begin position="436"/>
        <end position="474"/>
    </location>
</feature>
<feature type="compositionally biased region" description="Low complexity" evidence="7">
    <location>
        <begin position="18"/>
        <end position="29"/>
    </location>
</feature>
<keyword evidence="6" id="KW-0968">Cytoplasmic vesicle</keyword>
<evidence type="ECO:0000256" key="5">
    <source>
        <dbReference type="ARBA" id="ARBA00022927"/>
    </source>
</evidence>
<dbReference type="SUPFAM" id="SSF81811">
    <property type="entry name" value="Helical domain of Sec23/24"/>
    <property type="match status" value="1"/>
</dbReference>
<dbReference type="PANTHER" id="PTHR13803:SF4">
    <property type="entry name" value="SECRETORY 24CD, ISOFORM C"/>
    <property type="match status" value="1"/>
</dbReference>